<reference evidence="3" key="2">
    <citation type="submission" date="2007-02" db="PDB data bank">
        <title>Crystal structure of C.EcoT38IS.</title>
        <authorList>
            <person name="Kawanishi Y."/>
            <person name="Mikami B."/>
            <person name="Kita K."/>
        </authorList>
    </citation>
    <scope>X-RAY CRYSTALLOGRAPHY (1.95 ANGSTROMS) OF 21-104</scope>
</reference>
<evidence type="ECO:0000259" key="1">
    <source>
        <dbReference type="PROSITE" id="PS50943"/>
    </source>
</evidence>
<dbReference type="EMBL" id="AF545861">
    <property type="protein sequence ID" value="AAO64732.1"/>
    <property type="molecule type" value="Genomic_DNA"/>
</dbReference>
<proteinExistence type="evidence at protein level"/>
<dbReference type="CDD" id="cd00093">
    <property type="entry name" value="HTH_XRE"/>
    <property type="match status" value="1"/>
</dbReference>
<name>Q83VS9_9CAUD</name>
<dbReference type="REBASE" id="7086">
    <property type="entry name" value="C.EcoT38I"/>
</dbReference>
<reference evidence="2" key="1">
    <citation type="journal article" date="2003" name="J. Bacteriol.">
        <title>Evidence for horizontal transfer of the EcoT38I restriction-modification gene to chromosomal DNA by the P2 phage and diversity of defective P2 prophages in Escherichia coli TH38 strains.</title>
        <authorList>
            <person name="Kita K."/>
            <person name="Kawakami H."/>
            <person name="Tanaka H."/>
        </authorList>
    </citation>
    <scope>NUCLEOTIDE SEQUENCE</scope>
</reference>
<keyword evidence="3" id="KW-0002">3D-structure</keyword>
<dbReference type="Pfam" id="PF01381">
    <property type="entry name" value="HTH_3"/>
    <property type="match status" value="1"/>
</dbReference>
<dbReference type="PDBsum" id="2EF8"/>
<dbReference type="Gene3D" id="1.10.260.40">
    <property type="entry name" value="lambda repressor-like DNA-binding domains"/>
    <property type="match status" value="1"/>
</dbReference>
<sequence length="104" mass="12015">MIGKDRHTINHLLNHMAKRQPTIHDHRYRCLVQLLTKLRKEASLSQSELAIFLGLSQSDISKIESFERRLDALELFELLEVVASRLGLPMDILLKDTYESISKS</sequence>
<dbReference type="PROSITE" id="PS50943">
    <property type="entry name" value="HTH_CROC1"/>
    <property type="match status" value="1"/>
</dbReference>
<feature type="domain" description="HTH cro/C1-type" evidence="1">
    <location>
        <begin position="35"/>
        <end position="93"/>
    </location>
</feature>
<dbReference type="InterPro" id="IPR001387">
    <property type="entry name" value="Cro/C1-type_HTH"/>
</dbReference>
<accession>Q83VS9</accession>
<dbReference type="InterPro" id="IPR010982">
    <property type="entry name" value="Lambda_DNA-bd_dom_sf"/>
</dbReference>
<evidence type="ECO:0007829" key="3">
    <source>
        <dbReference type="PDB" id="2EF8"/>
    </source>
</evidence>
<dbReference type="SMR" id="Q83VS9"/>
<dbReference type="EvolutionaryTrace" id="Q83VS9"/>
<organism evidence="2">
    <name type="scientific">Peduovirus P2</name>
    <dbReference type="NCBI Taxonomy" id="10679"/>
    <lineage>
        <taxon>Viruses</taxon>
        <taxon>Duplodnaviria</taxon>
        <taxon>Heunggongvirae</taxon>
        <taxon>Uroviricota</taxon>
        <taxon>Caudoviricetes</taxon>
        <taxon>Peduoviridae</taxon>
        <taxon>Peduovirus</taxon>
    </lineage>
</organism>
<protein>
    <submittedName>
        <fullName evidence="2">Putative transcription factor</fullName>
    </submittedName>
</protein>
<dbReference type="PDB" id="2EF8">
    <property type="method" value="X-ray"/>
    <property type="resolution" value="1.95 A"/>
    <property type="chains" value="A/B=21-104"/>
</dbReference>
<gene>
    <name evidence="2" type="primary">ecoT38IC</name>
</gene>
<dbReference type="GO" id="GO:0003677">
    <property type="term" value="F:DNA binding"/>
    <property type="evidence" value="ECO:0007669"/>
    <property type="project" value="InterPro"/>
</dbReference>
<evidence type="ECO:0000313" key="2">
    <source>
        <dbReference type="EMBL" id="AAO64732.1"/>
    </source>
</evidence>
<dbReference type="SUPFAM" id="SSF47413">
    <property type="entry name" value="lambda repressor-like DNA-binding domains"/>
    <property type="match status" value="1"/>
</dbReference>
<dbReference type="SMART" id="SM00530">
    <property type="entry name" value="HTH_XRE"/>
    <property type="match status" value="1"/>
</dbReference>